<gene>
    <name evidence="1" type="ORF">DHW61_11465</name>
</gene>
<organism evidence="1 2">
    <name type="scientific">Lachnoclostridium phytofermentans</name>
    <dbReference type="NCBI Taxonomy" id="66219"/>
    <lineage>
        <taxon>Bacteria</taxon>
        <taxon>Bacillati</taxon>
        <taxon>Bacillota</taxon>
        <taxon>Clostridia</taxon>
        <taxon>Lachnospirales</taxon>
        <taxon>Lachnospiraceae</taxon>
    </lineage>
</organism>
<evidence type="ECO:0000313" key="2">
    <source>
        <dbReference type="Proteomes" id="UP000262969"/>
    </source>
</evidence>
<evidence type="ECO:0000313" key="1">
    <source>
        <dbReference type="EMBL" id="HCL03008.1"/>
    </source>
</evidence>
<proteinExistence type="predicted"/>
<comment type="caution">
    <text evidence="1">The sequence shown here is derived from an EMBL/GenBank/DDBJ whole genome shotgun (WGS) entry which is preliminary data.</text>
</comment>
<protein>
    <submittedName>
        <fullName evidence="1">Uncharacterized protein</fullName>
    </submittedName>
</protein>
<dbReference type="AlphaFoldDB" id="A0A3D2X9G6"/>
<dbReference type="EMBL" id="DPVV01000379">
    <property type="protein sequence ID" value="HCL03008.1"/>
    <property type="molecule type" value="Genomic_DNA"/>
</dbReference>
<accession>A0A3D2X9G6</accession>
<name>A0A3D2X9G6_9FIRM</name>
<dbReference type="Proteomes" id="UP000262969">
    <property type="component" value="Unassembled WGS sequence"/>
</dbReference>
<sequence length="165" mass="19279">MSIAVAEDIAKRAAKEALMEYVRESKEAAKKEVRKKTKKLMANYNSIKAHVEEGVSEAMEMEIDFVRDDLDEDDLYIMSIRRSRIRSMIMMSHIDKCLDLLKAEQKRRGTPEKYEIYNGHYIKERTYEELAESFHCSERTAMRCVSELDDMISVLLFGMEGITYD</sequence>
<reference evidence="1 2" key="1">
    <citation type="journal article" date="2018" name="Nat. Biotechnol.">
        <title>A standardized bacterial taxonomy based on genome phylogeny substantially revises the tree of life.</title>
        <authorList>
            <person name="Parks D.H."/>
            <person name="Chuvochina M."/>
            <person name="Waite D.W."/>
            <person name="Rinke C."/>
            <person name="Skarshewski A."/>
            <person name="Chaumeil P.A."/>
            <person name="Hugenholtz P."/>
        </authorList>
    </citation>
    <scope>NUCLEOTIDE SEQUENCE [LARGE SCALE GENOMIC DNA]</scope>
    <source>
        <strain evidence="1">UBA11728</strain>
    </source>
</reference>